<dbReference type="InterPro" id="IPR043147">
    <property type="entry name" value="Penicillin_amidase_A-knob"/>
</dbReference>
<evidence type="ECO:0000256" key="4">
    <source>
        <dbReference type="PIRSR" id="PIRSR001227-1"/>
    </source>
</evidence>
<comment type="similarity">
    <text evidence="1">Belongs to the peptidase S45 family.</text>
</comment>
<dbReference type="OrthoDB" id="9759796at2"/>
<dbReference type="EMBL" id="QGGO01000049">
    <property type="protein sequence ID" value="PWK16653.1"/>
    <property type="molecule type" value="Genomic_DNA"/>
</dbReference>
<evidence type="ECO:0000256" key="3">
    <source>
        <dbReference type="ARBA" id="ARBA00023145"/>
    </source>
</evidence>
<dbReference type="GO" id="GO:0046872">
    <property type="term" value="F:metal ion binding"/>
    <property type="evidence" value="ECO:0007669"/>
    <property type="project" value="UniProtKB-KW"/>
</dbReference>
<dbReference type="InterPro" id="IPR043146">
    <property type="entry name" value="Penicillin_amidase_N_B-knob"/>
</dbReference>
<evidence type="ECO:0000313" key="7">
    <source>
        <dbReference type="Proteomes" id="UP000245489"/>
    </source>
</evidence>
<dbReference type="InterPro" id="IPR029055">
    <property type="entry name" value="Ntn_hydrolases_N"/>
</dbReference>
<dbReference type="GO" id="GO:0016811">
    <property type="term" value="F:hydrolase activity, acting on carbon-nitrogen (but not peptide) bonds, in linear amides"/>
    <property type="evidence" value="ECO:0007669"/>
    <property type="project" value="InterPro"/>
</dbReference>
<evidence type="ECO:0000256" key="1">
    <source>
        <dbReference type="ARBA" id="ARBA00006586"/>
    </source>
</evidence>
<comment type="caution">
    <text evidence="6">The sequence shown here is derived from an EMBL/GenBank/DDBJ whole genome shotgun (WGS) entry which is preliminary data.</text>
</comment>
<dbReference type="Gene3D" id="1.10.439.10">
    <property type="entry name" value="Penicillin Amidohydrolase, domain 1"/>
    <property type="match status" value="1"/>
</dbReference>
<dbReference type="InterPro" id="IPR014395">
    <property type="entry name" value="Pen/GL7ACA/AHL_acylase"/>
</dbReference>
<comment type="cofactor">
    <cofactor evidence="5">
        <name>Ca(2+)</name>
        <dbReference type="ChEBI" id="CHEBI:29108"/>
    </cofactor>
    <text evidence="5">Binds 1 Ca(2+) ion per dimer.</text>
</comment>
<protein>
    <submittedName>
        <fullName evidence="6">Penicillin amidase</fullName>
    </submittedName>
</protein>
<keyword evidence="7" id="KW-1185">Reference proteome</keyword>
<dbReference type="PANTHER" id="PTHR34218:SF4">
    <property type="entry name" value="ACYL-HOMOSERINE LACTONE ACYLASE QUIP"/>
    <property type="match status" value="1"/>
</dbReference>
<dbReference type="PANTHER" id="PTHR34218">
    <property type="entry name" value="PEPTIDASE S45 PENICILLIN AMIDASE"/>
    <property type="match status" value="1"/>
</dbReference>
<feature type="binding site" evidence="5">
    <location>
        <position position="351"/>
    </location>
    <ligand>
        <name>Ca(2+)</name>
        <dbReference type="ChEBI" id="CHEBI:29108"/>
    </ligand>
</feature>
<dbReference type="RefSeq" id="WP_109745566.1">
    <property type="nucleotide sequence ID" value="NZ_QGGO01000049.1"/>
</dbReference>
<keyword evidence="3" id="KW-0865">Zymogen</keyword>
<dbReference type="Pfam" id="PF01804">
    <property type="entry name" value="Penicil_amidase"/>
    <property type="match status" value="1"/>
</dbReference>
<reference evidence="6 7" key="1">
    <citation type="submission" date="2018-05" db="EMBL/GenBank/DDBJ databases">
        <title>Genomic Encyclopedia of Archaeal and Bacterial Type Strains, Phase II (KMG-II): from individual species to whole genera.</title>
        <authorList>
            <person name="Goeker M."/>
        </authorList>
    </citation>
    <scope>NUCLEOTIDE SEQUENCE [LARGE SCALE GENOMIC DNA]</scope>
    <source>
        <strain evidence="6 7">DSM 22214</strain>
    </source>
</reference>
<keyword evidence="5" id="KW-0106">Calcium</keyword>
<dbReference type="Proteomes" id="UP000245489">
    <property type="component" value="Unassembled WGS sequence"/>
</dbReference>
<sequence>MKFVKALLSLAVTIFLCYALNRNWGSIPAFGSFLSPFTGFWVNGETPISETNSESTLQIPGLLDEVSVQYDELGIPHIFANNDHDLYMAQGYVTAQDRLWQMEFQTHYAAGRLTEIVGEKALESDRYNRRMGSVYGAEKSLAGMMEDPKSKVSLEAYSDGVNAYISQLKPRDFPVEYKLLGYAPEAWSPIKSALFLKNMSFVLASGTDDLRMTNILRKYGREVAENLFPNYPFEESPIIPTGTPRDFTPLPLPKAPADFMGRGSVKASEERDKGIGSNNWAIGGAKSATGLPILANDPHLTLSLPSIWYQAQLVGPDVNVYGATMPGTPNVISGFNRDVAWGVTNVGADVVDWYEVKFKDAKMNEYWHDGQWKKITKRIETFKIKGGKDIQDTVLFTHHGPIVYLDNQKPFKENIPTGHALRWIAHDKSQELTTFYQLNRAKNYDDYVKALSFYAAPAQNFVFASNQNDIALWVNGKFPLKAHEQGKYTLDGTDKNADWQGFIPHAHNPHVKNPVRGFVSSANQSSTDPNYPYYINWEFAPSERGRRINQRLTVMEKATVDSLRTLQNDNYNLKAQGILDNLISLVKTPTAKQAEAIKVLKAWNKKNDPAEIAPTIFETWSKLLYGAIWKDDFAYDENIPMKYPSLDRTIELIRKDPTSKWFDDISTKNKVETLDELVSATLSASLDSLTIWRKAPMGAEWAWAKQKSTSIRHLLDRDGALKALSSVDVNIGGGTGIVNATTERTGPSWRMVIQLGKNNSVKGYGVIPGGQSGNPGSPHYADMIETWREGKLNDLLFLQAKTDKSDRIKKVVKLTK</sequence>
<name>A0A316DJ43_9BACT</name>
<dbReference type="InterPro" id="IPR002692">
    <property type="entry name" value="S45"/>
</dbReference>
<feature type="binding site" evidence="5">
    <location>
        <position position="349"/>
    </location>
    <ligand>
        <name>Ca(2+)</name>
        <dbReference type="ChEBI" id="CHEBI:29108"/>
    </ligand>
</feature>
<accession>A0A316DJ43</accession>
<dbReference type="Gene3D" id="2.30.120.10">
    <property type="match status" value="1"/>
</dbReference>
<dbReference type="CDD" id="cd03747">
    <property type="entry name" value="Ntn_PGA_like"/>
    <property type="match status" value="1"/>
</dbReference>
<dbReference type="SUPFAM" id="SSF56235">
    <property type="entry name" value="N-terminal nucleophile aminohydrolases (Ntn hydrolases)"/>
    <property type="match status" value="1"/>
</dbReference>
<dbReference type="Gene3D" id="1.10.1400.10">
    <property type="match status" value="1"/>
</dbReference>
<dbReference type="GO" id="GO:0017000">
    <property type="term" value="P:antibiotic biosynthetic process"/>
    <property type="evidence" value="ECO:0007669"/>
    <property type="project" value="InterPro"/>
</dbReference>
<dbReference type="AlphaFoldDB" id="A0A316DJ43"/>
<feature type="binding site" evidence="5">
    <location>
        <position position="352"/>
    </location>
    <ligand>
        <name>Ca(2+)</name>
        <dbReference type="ChEBI" id="CHEBI:29108"/>
    </ligand>
</feature>
<evidence type="ECO:0000256" key="2">
    <source>
        <dbReference type="ARBA" id="ARBA00022801"/>
    </source>
</evidence>
<evidence type="ECO:0000313" key="6">
    <source>
        <dbReference type="EMBL" id="PWK16653.1"/>
    </source>
</evidence>
<dbReference type="PIRSF" id="PIRSF001227">
    <property type="entry name" value="Pen_acylase"/>
    <property type="match status" value="1"/>
</dbReference>
<proteinExistence type="inferred from homology"/>
<dbReference type="Gene3D" id="3.60.20.10">
    <property type="entry name" value="Glutamine Phosphoribosylpyrophosphate, subunit 1, domain 1"/>
    <property type="match status" value="1"/>
</dbReference>
<keyword evidence="5" id="KW-0479">Metal-binding</keyword>
<organism evidence="6 7">
    <name type="scientific">Arcicella aurantiaca</name>
    <dbReference type="NCBI Taxonomy" id="591202"/>
    <lineage>
        <taxon>Bacteria</taxon>
        <taxon>Pseudomonadati</taxon>
        <taxon>Bacteroidota</taxon>
        <taxon>Cytophagia</taxon>
        <taxon>Cytophagales</taxon>
        <taxon>Flectobacillaceae</taxon>
        <taxon>Arcicella</taxon>
    </lineage>
</organism>
<keyword evidence="2" id="KW-0378">Hydrolase</keyword>
<gene>
    <name evidence="6" type="ORF">LV89_04869</name>
</gene>
<evidence type="ECO:0000256" key="5">
    <source>
        <dbReference type="PIRSR" id="PIRSR001227-2"/>
    </source>
</evidence>
<dbReference type="InterPro" id="IPR023343">
    <property type="entry name" value="Penicillin_amidase_dom1"/>
</dbReference>
<feature type="active site" description="Nucleophile" evidence="4">
    <location>
        <position position="277"/>
    </location>
</feature>